<evidence type="ECO:0000313" key="2">
    <source>
        <dbReference type="EMBL" id="KJZ68577.1"/>
    </source>
</evidence>
<dbReference type="GO" id="GO:0004523">
    <property type="term" value="F:RNA-DNA hybrid ribonuclease activity"/>
    <property type="evidence" value="ECO:0007669"/>
    <property type="project" value="InterPro"/>
</dbReference>
<dbReference type="InterPro" id="IPR012337">
    <property type="entry name" value="RNaseH-like_sf"/>
</dbReference>
<evidence type="ECO:0000313" key="3">
    <source>
        <dbReference type="Proteomes" id="UP000054481"/>
    </source>
</evidence>
<dbReference type="InterPro" id="IPR036397">
    <property type="entry name" value="RNaseH_sf"/>
</dbReference>
<dbReference type="SUPFAM" id="SSF53098">
    <property type="entry name" value="Ribonuclease H-like"/>
    <property type="match status" value="1"/>
</dbReference>
<dbReference type="GO" id="GO:0003676">
    <property type="term" value="F:nucleic acid binding"/>
    <property type="evidence" value="ECO:0007669"/>
    <property type="project" value="InterPro"/>
</dbReference>
<protein>
    <recommendedName>
        <fullName evidence="1">RNase H type-1 domain-containing protein</fullName>
    </recommendedName>
</protein>
<dbReference type="OrthoDB" id="5079558at2759"/>
<dbReference type="CDD" id="cd09276">
    <property type="entry name" value="Rnase_HI_RT_non_LTR"/>
    <property type="match status" value="1"/>
</dbReference>
<sequence>MNITTLAYLRRKAKADAASRFEAWWQAEMPDSYCALKLTTTTKCPKELVGVPRERLHHLLAARSRHGDFAQYHERFNYQDALLNCSCGRRKAPDHIFSCRKTDPDRSMGLSSSWWKRQTSLRRSALAVITHGEVYDGEIIGALEGLKEALKLPAERIHVCLDNTSAARAIMGDSGSSSQHEAMTFVALAREHGDTHVRWVPGHADIPGNDRADELAKAGATLPDPTMDITTLAYLRRKAKADAASRFEAWWQAEMPDSYRALKLTTTTKCPKELVGVPRERLHHLLAARSRHGDFAQYHERFNYQDALLNCSCGRRKAPDHIFSCRKTDPVRRVKLIPSAGQAINSAIGPKYETFLKLVEETNFFEKICPRRQA</sequence>
<organism evidence="2 3">
    <name type="scientific">Hirsutella minnesotensis 3608</name>
    <dbReference type="NCBI Taxonomy" id="1043627"/>
    <lineage>
        <taxon>Eukaryota</taxon>
        <taxon>Fungi</taxon>
        <taxon>Dikarya</taxon>
        <taxon>Ascomycota</taxon>
        <taxon>Pezizomycotina</taxon>
        <taxon>Sordariomycetes</taxon>
        <taxon>Hypocreomycetidae</taxon>
        <taxon>Hypocreales</taxon>
        <taxon>Ophiocordycipitaceae</taxon>
        <taxon>Hirsutella</taxon>
    </lineage>
</organism>
<name>A0A0F7ZW94_9HYPO</name>
<evidence type="ECO:0000259" key="1">
    <source>
        <dbReference type="PROSITE" id="PS50879"/>
    </source>
</evidence>
<dbReference type="Proteomes" id="UP000054481">
    <property type="component" value="Unassembled WGS sequence"/>
</dbReference>
<reference evidence="2 3" key="1">
    <citation type="journal article" date="2014" name="Genome Biol. Evol.">
        <title>Comparative genomics and transcriptomics analyses reveal divergent lifestyle features of nematode endoparasitic fungus Hirsutella minnesotensis.</title>
        <authorList>
            <person name="Lai Y."/>
            <person name="Liu K."/>
            <person name="Zhang X."/>
            <person name="Zhang X."/>
            <person name="Li K."/>
            <person name="Wang N."/>
            <person name="Shu C."/>
            <person name="Wu Y."/>
            <person name="Wang C."/>
            <person name="Bushley K.E."/>
            <person name="Xiang M."/>
            <person name="Liu X."/>
        </authorList>
    </citation>
    <scope>NUCLEOTIDE SEQUENCE [LARGE SCALE GENOMIC DNA]</scope>
    <source>
        <strain evidence="2 3">3608</strain>
    </source>
</reference>
<accession>A0A0F7ZW94</accession>
<dbReference type="PROSITE" id="PS50879">
    <property type="entry name" value="RNASE_H_1"/>
    <property type="match status" value="1"/>
</dbReference>
<dbReference type="EMBL" id="KQ030859">
    <property type="protein sequence ID" value="KJZ68577.1"/>
    <property type="molecule type" value="Genomic_DNA"/>
</dbReference>
<proteinExistence type="predicted"/>
<dbReference type="InterPro" id="IPR002156">
    <property type="entry name" value="RNaseH_domain"/>
</dbReference>
<gene>
    <name evidence="2" type="ORF">HIM_12033</name>
</gene>
<keyword evidence="3" id="KW-1185">Reference proteome</keyword>
<dbReference type="Gene3D" id="3.30.420.10">
    <property type="entry name" value="Ribonuclease H-like superfamily/Ribonuclease H"/>
    <property type="match status" value="1"/>
</dbReference>
<feature type="domain" description="RNase H type-1" evidence="1">
    <location>
        <begin position="90"/>
        <end position="221"/>
    </location>
</feature>
<dbReference type="AlphaFoldDB" id="A0A0F7ZW94"/>